<feature type="compositionally biased region" description="Basic residues" evidence="1">
    <location>
        <begin position="224"/>
        <end position="234"/>
    </location>
</feature>
<protein>
    <submittedName>
        <fullName evidence="2">Uncharacterized protein</fullName>
    </submittedName>
</protein>
<keyword evidence="3" id="KW-1185">Reference proteome</keyword>
<sequence length="587" mass="62756">MRIRIQTHKPLPDVKAWFVPDENNIPETIYELKEELCRRVQALKSAQYHGQSLVLLLDDFELLNDSPFGAVRDGDLICIKQISSPKAAVLDVEMQSPQVELQERKRKRSPAPSGTAPVARKHTHAAAVGKPRAVKLPVKTVEAESGSESDTSSTSSSSSTSTSSSSSSTSSDSPTSSTSSSSSSSAPKPRPSKKPRTAPSLIPKPTTNVTHVPPGYGKPTTHSRNNRRRKRREHDKRPADIPLNALNATAAPPHVPVDPASVHLPPSPPAAAAPVQKTSRVDATPVYITEEQVMMSSMRNKNKKKGFKLSMASPIPQKIIFGGAAAVTLAAAAGTADGDAMHVDIPAPAPASASPSKLFNATSRAPSARLVPPSEIQATHPERLPRNMIVTSVDVEAGMWDDTSYAEPAKKKKRGKKKAPQDEEYYADVGEGYYADGGAWGGAVPADADEPAGPVVLDYGETDAAGEGGEHFDWDRAERLWDSKSTVLSGPEQIVAGALVGWKALAINPRTFSPEVLLSVAHVVQPPDSTAGKGVLIRQIQRPTDTEHAFAFGFAGSSGEGGQGEEEEDYAVEWQEVLTSEWRLLDL</sequence>
<proteinExistence type="predicted"/>
<accession>A0A0D2NH02</accession>
<name>A0A0D2NH02_HYPSF</name>
<dbReference type="Proteomes" id="UP000054270">
    <property type="component" value="Unassembled WGS sequence"/>
</dbReference>
<feature type="region of interest" description="Disordered" evidence="1">
    <location>
        <begin position="98"/>
        <end position="255"/>
    </location>
</feature>
<gene>
    <name evidence="2" type="ORF">HYPSUDRAFT_45548</name>
</gene>
<dbReference type="AlphaFoldDB" id="A0A0D2NH02"/>
<dbReference type="OMA" id="WFSTHAV"/>
<evidence type="ECO:0000313" key="3">
    <source>
        <dbReference type="Proteomes" id="UP000054270"/>
    </source>
</evidence>
<organism evidence="2 3">
    <name type="scientific">Hypholoma sublateritium (strain FD-334 SS-4)</name>
    <dbReference type="NCBI Taxonomy" id="945553"/>
    <lineage>
        <taxon>Eukaryota</taxon>
        <taxon>Fungi</taxon>
        <taxon>Dikarya</taxon>
        <taxon>Basidiomycota</taxon>
        <taxon>Agaricomycotina</taxon>
        <taxon>Agaricomycetes</taxon>
        <taxon>Agaricomycetidae</taxon>
        <taxon>Agaricales</taxon>
        <taxon>Agaricineae</taxon>
        <taxon>Strophariaceae</taxon>
        <taxon>Hypholoma</taxon>
    </lineage>
</organism>
<feature type="compositionally biased region" description="Low complexity" evidence="1">
    <location>
        <begin position="242"/>
        <end position="252"/>
    </location>
</feature>
<reference evidence="3" key="1">
    <citation type="submission" date="2014-04" db="EMBL/GenBank/DDBJ databases">
        <title>Evolutionary Origins and Diversification of the Mycorrhizal Mutualists.</title>
        <authorList>
            <consortium name="DOE Joint Genome Institute"/>
            <consortium name="Mycorrhizal Genomics Consortium"/>
            <person name="Kohler A."/>
            <person name="Kuo A."/>
            <person name="Nagy L.G."/>
            <person name="Floudas D."/>
            <person name="Copeland A."/>
            <person name="Barry K.W."/>
            <person name="Cichocki N."/>
            <person name="Veneault-Fourrey C."/>
            <person name="LaButti K."/>
            <person name="Lindquist E.A."/>
            <person name="Lipzen A."/>
            <person name="Lundell T."/>
            <person name="Morin E."/>
            <person name="Murat C."/>
            <person name="Riley R."/>
            <person name="Ohm R."/>
            <person name="Sun H."/>
            <person name="Tunlid A."/>
            <person name="Henrissat B."/>
            <person name="Grigoriev I.V."/>
            <person name="Hibbett D.S."/>
            <person name="Martin F."/>
        </authorList>
    </citation>
    <scope>NUCLEOTIDE SEQUENCE [LARGE SCALE GENOMIC DNA]</scope>
    <source>
        <strain evidence="3">FD-334 SS-4</strain>
    </source>
</reference>
<dbReference type="STRING" id="945553.A0A0D2NH02"/>
<evidence type="ECO:0000256" key="1">
    <source>
        <dbReference type="SAM" id="MobiDB-lite"/>
    </source>
</evidence>
<dbReference type="OrthoDB" id="74813at2759"/>
<evidence type="ECO:0000313" key="2">
    <source>
        <dbReference type="EMBL" id="KJA18214.1"/>
    </source>
</evidence>
<dbReference type="EMBL" id="KN817592">
    <property type="protein sequence ID" value="KJA18214.1"/>
    <property type="molecule type" value="Genomic_DNA"/>
</dbReference>
<feature type="compositionally biased region" description="Low complexity" evidence="1">
    <location>
        <begin position="146"/>
        <end position="185"/>
    </location>
</feature>